<name>A0ABQ4LD45_9BACL</name>
<evidence type="ECO:0000313" key="1">
    <source>
        <dbReference type="EMBL" id="GIO54484.1"/>
    </source>
</evidence>
<comment type="caution">
    <text evidence="1">The sequence shown here is derived from an EMBL/GenBank/DDBJ whole genome shotgun (WGS) entry which is preliminary data.</text>
</comment>
<reference evidence="1 2" key="1">
    <citation type="submission" date="2021-03" db="EMBL/GenBank/DDBJ databases">
        <title>Antimicrobial resistance genes in bacteria isolated from Japanese honey, and their potential for conferring macrolide and lincosamide resistance in the American foulbrood pathogen Paenibacillus larvae.</title>
        <authorList>
            <person name="Okamoto M."/>
            <person name="Kumagai M."/>
            <person name="Kanamori H."/>
            <person name="Takamatsu D."/>
        </authorList>
    </citation>
    <scope>NUCLEOTIDE SEQUENCE [LARGE SCALE GENOMIC DNA]</scope>
    <source>
        <strain evidence="1 2">J21TS7</strain>
    </source>
</reference>
<proteinExistence type="predicted"/>
<accession>A0ABQ4LD45</accession>
<dbReference type="Proteomes" id="UP000676601">
    <property type="component" value="Unassembled WGS sequence"/>
</dbReference>
<dbReference type="EMBL" id="BORU01000001">
    <property type="protein sequence ID" value="GIO54484.1"/>
    <property type="molecule type" value="Genomic_DNA"/>
</dbReference>
<keyword evidence="2" id="KW-1185">Reference proteome</keyword>
<organism evidence="1 2">
    <name type="scientific">Paenibacillus cineris</name>
    <dbReference type="NCBI Taxonomy" id="237530"/>
    <lineage>
        <taxon>Bacteria</taxon>
        <taxon>Bacillati</taxon>
        <taxon>Bacillota</taxon>
        <taxon>Bacilli</taxon>
        <taxon>Bacillales</taxon>
        <taxon>Paenibacillaceae</taxon>
        <taxon>Paenibacillus</taxon>
    </lineage>
</organism>
<gene>
    <name evidence="1" type="ORF">J21TS7_28020</name>
</gene>
<protein>
    <submittedName>
        <fullName evidence="1">Uncharacterized protein</fullName>
    </submittedName>
</protein>
<evidence type="ECO:0000313" key="2">
    <source>
        <dbReference type="Proteomes" id="UP000676601"/>
    </source>
</evidence>
<sequence length="54" mass="5863">MVPRYLEVLNIPDATPIISFGELWNKAACIATLFNPLLIPNAAKATHTLITGEV</sequence>